<feature type="region of interest" description="Disordered" evidence="1">
    <location>
        <begin position="1"/>
        <end position="23"/>
    </location>
</feature>
<feature type="compositionally biased region" description="Polar residues" evidence="1">
    <location>
        <begin position="10"/>
        <end position="21"/>
    </location>
</feature>
<evidence type="ECO:0000256" key="1">
    <source>
        <dbReference type="SAM" id="MobiDB-lite"/>
    </source>
</evidence>
<evidence type="ECO:0000313" key="3">
    <source>
        <dbReference type="EMBL" id="GAA2160850.1"/>
    </source>
</evidence>
<keyword evidence="4" id="KW-1185">Reference proteome</keyword>
<name>A0ABP5M2S8_9ACTN</name>
<protein>
    <recommendedName>
        <fullName evidence="2">DUF3631 domain-containing protein</fullName>
    </recommendedName>
</protein>
<dbReference type="Proteomes" id="UP001501020">
    <property type="component" value="Unassembled WGS sequence"/>
</dbReference>
<organism evidence="3 4">
    <name type="scientific">Actinomadura napierensis</name>
    <dbReference type="NCBI Taxonomy" id="267854"/>
    <lineage>
        <taxon>Bacteria</taxon>
        <taxon>Bacillati</taxon>
        <taxon>Actinomycetota</taxon>
        <taxon>Actinomycetes</taxon>
        <taxon>Streptosporangiales</taxon>
        <taxon>Thermomonosporaceae</taxon>
        <taxon>Actinomadura</taxon>
    </lineage>
</organism>
<sequence>MADSSGGMVASTTAQRSSLSGVATKAERLGDAWPEMPPGITDRPADVWEPLLAIADAAGGDWPERAREACVYLVKQGAERGVSLGIRLLMDLHRVFDGARALFTERVLERLHSIEDAPWAELKGVPLDSRGLSRLLSQYDVSPVMVKIDGRSLMGYRSDHLADAWARYLPAISAEEPEPSEPVQLTTHERGSSGRDGSGTWGTERAP</sequence>
<feature type="domain" description="DUF3631" evidence="2">
    <location>
        <begin position="23"/>
        <end position="168"/>
    </location>
</feature>
<comment type="caution">
    <text evidence="3">The sequence shown here is derived from an EMBL/GenBank/DDBJ whole genome shotgun (WGS) entry which is preliminary data.</text>
</comment>
<gene>
    <name evidence="3" type="ORF">GCM10009727_74400</name>
</gene>
<reference evidence="4" key="1">
    <citation type="journal article" date="2019" name="Int. J. Syst. Evol. Microbiol.">
        <title>The Global Catalogue of Microorganisms (GCM) 10K type strain sequencing project: providing services to taxonomists for standard genome sequencing and annotation.</title>
        <authorList>
            <consortium name="The Broad Institute Genomics Platform"/>
            <consortium name="The Broad Institute Genome Sequencing Center for Infectious Disease"/>
            <person name="Wu L."/>
            <person name="Ma J."/>
        </authorList>
    </citation>
    <scope>NUCLEOTIDE SEQUENCE [LARGE SCALE GENOMIC DNA]</scope>
    <source>
        <strain evidence="4">JCM 13850</strain>
    </source>
</reference>
<dbReference type="EMBL" id="BAAAMR010000094">
    <property type="protein sequence ID" value="GAA2160850.1"/>
    <property type="molecule type" value="Genomic_DNA"/>
</dbReference>
<evidence type="ECO:0000313" key="4">
    <source>
        <dbReference type="Proteomes" id="UP001501020"/>
    </source>
</evidence>
<evidence type="ECO:0000259" key="2">
    <source>
        <dbReference type="Pfam" id="PF12307"/>
    </source>
</evidence>
<dbReference type="Pfam" id="PF12307">
    <property type="entry name" value="DUF3631"/>
    <property type="match status" value="1"/>
</dbReference>
<dbReference type="InterPro" id="IPR022081">
    <property type="entry name" value="DUF3631"/>
</dbReference>
<accession>A0ABP5M2S8</accession>
<feature type="region of interest" description="Disordered" evidence="1">
    <location>
        <begin position="175"/>
        <end position="207"/>
    </location>
</feature>
<proteinExistence type="predicted"/>